<keyword evidence="3" id="KW-1185">Reference proteome</keyword>
<accession>A0ABU4WGA9</accession>
<sequence length="665" mass="78582">MKILFCVATFLWGLTCFATMQTPDIIRHNFNDSYTNIYESTLDAHNNLNLPLEVYYEKFPQRRPFFGINSSACWRGYVAEYMISSDNKLYLTNVKKRWYSISAKKVMGYECEYPIFCDWFSIDNWRVGSVFDFEYKKISVKNGIVDYEIEEFGSDWYSTSDMERRAGLLYSPQNDNYNNWHTLMELSSPQRHLSKDDYFKLYDGGIFKTRGLVNFKDDRLILFVPKTIKISISYIELKNDDKYKNFDGKSVECEIRFIKNDYDLRGYFEVLSMRELSKSESIHKNIPLKFYRDVCEIYDLEQSYRFHKEAMDISKIDFSKLKFKLEEDGLLFIFYNADENIEETEFISESGFASSQITEIFSKNGSFKIRKYISPEKIGGKYIYNLYIGDKKVWEYEFGKNLYSDIYVAEDEEDFYHILSLIPKTTESEKILNDAFYSYFERFKGGGKIYSFKLKKLYDILNATPDFYEKNIDRFIHNLDYEIFDIKTKIKIAKIAEKKSDKFLPLAHANLDELHDPQTLQKLIRETTEIYELEDGVYKLISAKNIEEKSQSKPQKDFAIAMYHIDIVKKYFPQNYAKIIKEGIKYYKENPELLEGISFNSLLLLAQNSTDWEDKIFFAKAMSKELSNPISESEIEKTKGNSDAFKSLINALIKNKNDRSIDYVF</sequence>
<feature type="chain" id="PRO_5045686419" evidence="1">
    <location>
        <begin position="19"/>
        <end position="665"/>
    </location>
</feature>
<proteinExistence type="predicted"/>
<keyword evidence="1" id="KW-0732">Signal</keyword>
<dbReference type="Proteomes" id="UP001275932">
    <property type="component" value="Unassembled WGS sequence"/>
</dbReference>
<dbReference type="RefSeq" id="WP_370397039.1">
    <property type="nucleotide sequence ID" value="NZ_JALBUT010000005.1"/>
</dbReference>
<evidence type="ECO:0000313" key="2">
    <source>
        <dbReference type="EMBL" id="MDX8415592.1"/>
    </source>
</evidence>
<dbReference type="EMBL" id="JALBUT010000005">
    <property type="protein sequence ID" value="MDX8415592.1"/>
    <property type="molecule type" value="Genomic_DNA"/>
</dbReference>
<reference evidence="2 3" key="1">
    <citation type="submission" date="2022-03" db="EMBL/GenBank/DDBJ databases">
        <title>Novel taxa within the pig intestine.</title>
        <authorList>
            <person name="Wylensek D."/>
            <person name="Bishof K."/>
            <person name="Afrizal A."/>
            <person name="Clavel T."/>
        </authorList>
    </citation>
    <scope>NUCLEOTIDE SEQUENCE [LARGE SCALE GENOMIC DNA]</scope>
    <source>
        <strain evidence="2 3">CLA-KB-P66</strain>
    </source>
</reference>
<evidence type="ECO:0000313" key="3">
    <source>
        <dbReference type="Proteomes" id="UP001275932"/>
    </source>
</evidence>
<organism evidence="2 3">
    <name type="scientific">Intestinicryptomonas porci</name>
    <dbReference type="NCBI Taxonomy" id="2926320"/>
    <lineage>
        <taxon>Bacteria</taxon>
        <taxon>Pseudomonadati</taxon>
        <taxon>Verrucomicrobiota</taxon>
        <taxon>Opitutia</taxon>
        <taxon>Opitutales</taxon>
        <taxon>Intestinicryptomonaceae</taxon>
        <taxon>Intestinicryptomonas</taxon>
    </lineage>
</organism>
<protein>
    <submittedName>
        <fullName evidence="2">Uncharacterized protein</fullName>
    </submittedName>
</protein>
<name>A0ABU4WGA9_9BACT</name>
<comment type="caution">
    <text evidence="2">The sequence shown here is derived from an EMBL/GenBank/DDBJ whole genome shotgun (WGS) entry which is preliminary data.</text>
</comment>
<evidence type="ECO:0000256" key="1">
    <source>
        <dbReference type="SAM" id="SignalP"/>
    </source>
</evidence>
<feature type="signal peptide" evidence="1">
    <location>
        <begin position="1"/>
        <end position="18"/>
    </location>
</feature>
<gene>
    <name evidence="2" type="ORF">MOX91_05280</name>
</gene>